<dbReference type="eggNOG" id="ENOG502S65W">
    <property type="taxonomic scope" value="Eukaryota"/>
</dbReference>
<dbReference type="Gene3D" id="2.60.40.10">
    <property type="entry name" value="Immunoglobulins"/>
    <property type="match status" value="4"/>
</dbReference>
<feature type="transmembrane region" description="Helical" evidence="13">
    <location>
        <begin position="389"/>
        <end position="409"/>
    </location>
</feature>
<dbReference type="Proteomes" id="UP000001811">
    <property type="component" value="Chromosome 13"/>
</dbReference>
<dbReference type="SMART" id="SM00409">
    <property type="entry name" value="IG"/>
    <property type="match status" value="4"/>
</dbReference>
<feature type="compositionally biased region" description="Basic and acidic residues" evidence="12">
    <location>
        <begin position="498"/>
        <end position="511"/>
    </location>
</feature>
<comment type="subcellular location">
    <subcellularLocation>
        <location evidence="1">Cell membrane</location>
        <topology evidence="1">Single-pass type I membrane protein</topology>
    </subcellularLocation>
</comment>
<dbReference type="InterPro" id="IPR007110">
    <property type="entry name" value="Ig-like_dom"/>
</dbReference>
<dbReference type="SMART" id="SM00408">
    <property type="entry name" value="IGc2"/>
    <property type="match status" value="2"/>
</dbReference>
<evidence type="ECO:0000313" key="17">
    <source>
        <dbReference type="Proteomes" id="UP000001811"/>
    </source>
</evidence>
<accession>G1SWD2</accession>
<feature type="chain" id="PRO_5012632910" evidence="14">
    <location>
        <begin position="16"/>
        <end position="521"/>
    </location>
</feature>
<dbReference type="GO" id="GO:0007166">
    <property type="term" value="P:cell surface receptor signaling pathway"/>
    <property type="evidence" value="ECO:0007669"/>
    <property type="project" value="TreeGrafter"/>
</dbReference>
<keyword evidence="11" id="KW-0393">Immunoglobulin domain</keyword>
<evidence type="ECO:0000256" key="12">
    <source>
        <dbReference type="SAM" id="MobiDB-lite"/>
    </source>
</evidence>
<dbReference type="KEGG" id="ocu:100358437"/>
<dbReference type="GeneTree" id="ENSGT01050000244808"/>
<keyword evidence="5" id="KW-0677">Repeat</keyword>
<dbReference type="OrthoDB" id="10012075at2759"/>
<evidence type="ECO:0000256" key="4">
    <source>
        <dbReference type="ARBA" id="ARBA00022729"/>
    </source>
</evidence>
<dbReference type="CTD" id="83417"/>
<evidence type="ECO:0000256" key="9">
    <source>
        <dbReference type="ARBA" id="ARBA00023170"/>
    </source>
</evidence>
<evidence type="ECO:0000259" key="15">
    <source>
        <dbReference type="PROSITE" id="PS50835"/>
    </source>
</evidence>
<dbReference type="GO" id="GO:0009897">
    <property type="term" value="C:external side of plasma membrane"/>
    <property type="evidence" value="ECO:0007669"/>
    <property type="project" value="TreeGrafter"/>
</dbReference>
<dbReference type="EMBL" id="AAGW02000372">
    <property type="status" value="NOT_ANNOTATED_CDS"/>
    <property type="molecule type" value="Genomic_DNA"/>
</dbReference>
<dbReference type="FunFam" id="2.60.40.10:FF:000357">
    <property type="entry name" value="Fc receptor like 1"/>
    <property type="match status" value="1"/>
</dbReference>
<dbReference type="GeneID" id="100358437"/>
<protein>
    <submittedName>
        <fullName evidence="16">Fc receptor like 4</fullName>
    </submittedName>
</protein>
<organism evidence="16 17">
    <name type="scientific">Oryctolagus cuniculus</name>
    <name type="common">Rabbit</name>
    <dbReference type="NCBI Taxonomy" id="9986"/>
    <lineage>
        <taxon>Eukaryota</taxon>
        <taxon>Metazoa</taxon>
        <taxon>Chordata</taxon>
        <taxon>Craniata</taxon>
        <taxon>Vertebrata</taxon>
        <taxon>Euteleostomi</taxon>
        <taxon>Mammalia</taxon>
        <taxon>Eutheria</taxon>
        <taxon>Euarchontoglires</taxon>
        <taxon>Glires</taxon>
        <taxon>Lagomorpha</taxon>
        <taxon>Leporidae</taxon>
        <taxon>Oryctolagus</taxon>
    </lineage>
</organism>
<keyword evidence="7 13" id="KW-0472">Membrane</keyword>
<evidence type="ECO:0000256" key="7">
    <source>
        <dbReference type="ARBA" id="ARBA00023136"/>
    </source>
</evidence>
<reference evidence="16 17" key="1">
    <citation type="journal article" date="2011" name="Nature">
        <title>A high-resolution map of human evolutionary constraint using 29 mammals.</title>
        <authorList>
            <person name="Lindblad-Toh K."/>
            <person name="Garber M."/>
            <person name="Zuk O."/>
            <person name="Lin M.F."/>
            <person name="Parker B.J."/>
            <person name="Washietl S."/>
            <person name="Kheradpour P."/>
            <person name="Ernst J."/>
            <person name="Jordan G."/>
            <person name="Mauceli E."/>
            <person name="Ward L.D."/>
            <person name="Lowe C.B."/>
            <person name="Holloway A.K."/>
            <person name="Clamp M."/>
            <person name="Gnerre S."/>
            <person name="Alfoldi J."/>
            <person name="Beal K."/>
            <person name="Chang J."/>
            <person name="Clawson H."/>
            <person name="Cuff J."/>
            <person name="Di Palma F."/>
            <person name="Fitzgerald S."/>
            <person name="Flicek P."/>
            <person name="Guttman M."/>
            <person name="Hubisz M.J."/>
            <person name="Jaffe D.B."/>
            <person name="Jungreis I."/>
            <person name="Kent W.J."/>
            <person name="Kostka D."/>
            <person name="Lara M."/>
            <person name="Martins A.L."/>
            <person name="Massingham T."/>
            <person name="Moltke I."/>
            <person name="Raney B.J."/>
            <person name="Rasmussen M.D."/>
            <person name="Robinson J."/>
            <person name="Stark A."/>
            <person name="Vilella A.J."/>
            <person name="Wen J."/>
            <person name="Xie X."/>
            <person name="Zody M.C."/>
            <person name="Baldwin J."/>
            <person name="Bloom T."/>
            <person name="Chin C.W."/>
            <person name="Heiman D."/>
            <person name="Nicol R."/>
            <person name="Nusbaum C."/>
            <person name="Young S."/>
            <person name="Wilkinson J."/>
            <person name="Worley K.C."/>
            <person name="Kovar C.L."/>
            <person name="Muzny D.M."/>
            <person name="Gibbs R.A."/>
            <person name="Cree A."/>
            <person name="Dihn H.H."/>
            <person name="Fowler G."/>
            <person name="Jhangiani S."/>
            <person name="Joshi V."/>
            <person name="Lee S."/>
            <person name="Lewis L.R."/>
            <person name="Nazareth L.V."/>
            <person name="Okwuonu G."/>
            <person name="Santibanez J."/>
            <person name="Warren W.C."/>
            <person name="Mardis E.R."/>
            <person name="Weinstock G.M."/>
            <person name="Wilson R.K."/>
            <person name="Delehaunty K."/>
            <person name="Dooling D."/>
            <person name="Fronik C."/>
            <person name="Fulton L."/>
            <person name="Fulton B."/>
            <person name="Graves T."/>
            <person name="Minx P."/>
            <person name="Sodergren E."/>
            <person name="Birney E."/>
            <person name="Margulies E.H."/>
            <person name="Herrero J."/>
            <person name="Green E.D."/>
            <person name="Haussler D."/>
            <person name="Siepel A."/>
            <person name="Goldman N."/>
            <person name="Pollard K.S."/>
            <person name="Pedersen J.S."/>
            <person name="Lander E.S."/>
            <person name="Kellis M."/>
        </authorList>
    </citation>
    <scope>NUCLEOTIDE SEQUENCE [LARGE SCALE GENOMIC DNA]</scope>
    <source>
        <strain evidence="16 17">Thorbecke inbred</strain>
    </source>
</reference>
<evidence type="ECO:0000256" key="5">
    <source>
        <dbReference type="ARBA" id="ARBA00022737"/>
    </source>
</evidence>
<dbReference type="GO" id="GO:0006955">
    <property type="term" value="P:immune response"/>
    <property type="evidence" value="ECO:0007669"/>
    <property type="project" value="TreeGrafter"/>
</dbReference>
<proteinExistence type="predicted"/>
<name>G1SWD2_RABIT</name>
<reference evidence="16" key="2">
    <citation type="submission" date="2025-08" db="UniProtKB">
        <authorList>
            <consortium name="Ensembl"/>
        </authorList>
    </citation>
    <scope>IDENTIFICATION</scope>
    <source>
        <strain evidence="16">Thorbecke</strain>
    </source>
</reference>
<feature type="region of interest" description="Disordered" evidence="12">
    <location>
        <begin position="498"/>
        <end position="521"/>
    </location>
</feature>
<dbReference type="InterPro" id="IPR036179">
    <property type="entry name" value="Ig-like_dom_sf"/>
</dbReference>
<sequence>MLLWASLLVPALVNGQFVTTPTSVISLHPPWTTVFQGDRVNLICNGFQFYAPENTTWFYKDGRENTQTEHPGNTLVVCKSGEYKCQVQGSLPSDPVSLRFVTGPIILQAPHLVFEGDTLILRCQKRGKDKLIAAKYKQNGETVFDSKDSNLGLDLFIPQASLNNSGTYECWGYEDKNTVFKSDAKIIKIQELFPDPKLKATDPQPTEGNPVHLSCETRLPPARLDTPLHFIFFRDDKAILSDWSNSSEIQIPTIWRENSGKYTCGAETVTHSVYKRSLPLEIHVQRIPVSQVSIEIQPPDGQAVEGEKLVLVCSVAEGTGETTFSWHKENTKQHVGQKTQRSQTAELEIPNIRESHSGRYYCTADNSYGPVQSGMVNITVRGIPGQKSGLIALGTCGGFLMLLIAVLFYHRCWRKPGDGFLAEETRSPPFPGPTRSCPVQVELQLLPGNVHPKEEDLLYSEIQIIHLGDKEKANTSSTPPEDNCASVIYSEVKTKLPDKSTEKVGSKEENAMKGGKTVLPL</sequence>
<evidence type="ECO:0000256" key="13">
    <source>
        <dbReference type="SAM" id="Phobius"/>
    </source>
</evidence>
<evidence type="ECO:0000256" key="3">
    <source>
        <dbReference type="ARBA" id="ARBA00022692"/>
    </source>
</evidence>
<keyword evidence="10" id="KW-0325">Glycoprotein</keyword>
<keyword evidence="17" id="KW-1185">Reference proteome</keyword>
<gene>
    <name evidence="16" type="primary">FCRL4</name>
</gene>
<dbReference type="InterPro" id="IPR003598">
    <property type="entry name" value="Ig_sub2"/>
</dbReference>
<feature type="domain" description="Ig-like" evidence="15">
    <location>
        <begin position="104"/>
        <end position="170"/>
    </location>
</feature>
<evidence type="ECO:0000256" key="14">
    <source>
        <dbReference type="SAM" id="SignalP"/>
    </source>
</evidence>
<evidence type="ECO:0000256" key="8">
    <source>
        <dbReference type="ARBA" id="ARBA00023157"/>
    </source>
</evidence>
<feature type="domain" description="Ig-like" evidence="15">
    <location>
        <begin position="21"/>
        <end position="97"/>
    </location>
</feature>
<dbReference type="Ensembl" id="ENSOCUT00000009024.4">
    <property type="protein sequence ID" value="ENSOCUP00000007792.3"/>
    <property type="gene ID" value="ENSOCUG00000009023.4"/>
</dbReference>
<dbReference type="PANTHER" id="PTHR11481:SF64">
    <property type="entry name" value="FC RECEPTOR-LIKE PROTEIN 4"/>
    <property type="match status" value="1"/>
</dbReference>
<feature type="domain" description="Ig-like" evidence="15">
    <location>
        <begin position="288"/>
        <end position="379"/>
    </location>
</feature>
<feature type="signal peptide" evidence="14">
    <location>
        <begin position="1"/>
        <end position="15"/>
    </location>
</feature>
<dbReference type="FunFam" id="2.60.40.10:FF:001308">
    <property type="entry name" value="Fc receptor like 4"/>
    <property type="match status" value="1"/>
</dbReference>
<dbReference type="HOGENOM" id="CLU_023383_7_1_1"/>
<dbReference type="PANTHER" id="PTHR11481">
    <property type="entry name" value="IMMUNOGLOBULIN FC RECEPTOR"/>
    <property type="match status" value="1"/>
</dbReference>
<reference evidence="16" key="3">
    <citation type="submission" date="2025-09" db="UniProtKB">
        <authorList>
            <consortium name="Ensembl"/>
        </authorList>
    </citation>
    <scope>IDENTIFICATION</scope>
    <source>
        <strain evidence="16">Thorbecke</strain>
    </source>
</reference>
<dbReference type="InterPro" id="IPR013783">
    <property type="entry name" value="Ig-like_fold"/>
</dbReference>
<evidence type="ECO:0000256" key="1">
    <source>
        <dbReference type="ARBA" id="ARBA00004251"/>
    </source>
</evidence>
<keyword evidence="4 14" id="KW-0732">Signal</keyword>
<dbReference type="Pfam" id="PF13927">
    <property type="entry name" value="Ig_3"/>
    <property type="match status" value="1"/>
</dbReference>
<dbReference type="PaxDb" id="9986-ENSOCUP00000007792"/>
<dbReference type="SUPFAM" id="SSF48726">
    <property type="entry name" value="Immunoglobulin"/>
    <property type="match status" value="4"/>
</dbReference>
<keyword evidence="9" id="KW-0675">Receptor</keyword>
<dbReference type="OMA" id="YQHYWRE"/>
<keyword evidence="6 13" id="KW-1133">Transmembrane helix</keyword>
<evidence type="ECO:0000256" key="10">
    <source>
        <dbReference type="ARBA" id="ARBA00023180"/>
    </source>
</evidence>
<evidence type="ECO:0000256" key="2">
    <source>
        <dbReference type="ARBA" id="ARBA00022475"/>
    </source>
</evidence>
<dbReference type="PROSITE" id="PS50835">
    <property type="entry name" value="IG_LIKE"/>
    <property type="match status" value="4"/>
</dbReference>
<evidence type="ECO:0000256" key="11">
    <source>
        <dbReference type="ARBA" id="ARBA00023319"/>
    </source>
</evidence>
<dbReference type="GO" id="GO:0004888">
    <property type="term" value="F:transmembrane signaling receptor activity"/>
    <property type="evidence" value="ECO:0007669"/>
    <property type="project" value="TreeGrafter"/>
</dbReference>
<dbReference type="Bgee" id="ENSOCUG00000009023">
    <property type="expression patterns" value="Expressed in lung and 3 other cell types or tissues"/>
</dbReference>
<evidence type="ECO:0000256" key="6">
    <source>
        <dbReference type="ARBA" id="ARBA00022989"/>
    </source>
</evidence>
<dbReference type="InterPro" id="IPR050488">
    <property type="entry name" value="Ig_Fc_receptor"/>
</dbReference>
<keyword evidence="8" id="KW-1015">Disulfide bond</keyword>
<evidence type="ECO:0000313" key="16">
    <source>
        <dbReference type="Ensembl" id="ENSOCUP00000007792.3"/>
    </source>
</evidence>
<dbReference type="Pfam" id="PF13895">
    <property type="entry name" value="Ig_2"/>
    <property type="match status" value="1"/>
</dbReference>
<keyword evidence="3 13" id="KW-0812">Transmembrane</keyword>
<dbReference type="AlphaFoldDB" id="G1SWD2"/>
<feature type="domain" description="Ig-like" evidence="15">
    <location>
        <begin position="196"/>
        <end position="281"/>
    </location>
</feature>
<dbReference type="InterPro" id="IPR003599">
    <property type="entry name" value="Ig_sub"/>
</dbReference>
<keyword evidence="2" id="KW-1003">Cell membrane</keyword>